<keyword evidence="2" id="KW-1015">Disulfide bond</keyword>
<reference evidence="4" key="1">
    <citation type="submission" date="2020-06" db="EMBL/GenBank/DDBJ databases">
        <title>Draft genome of Bugula neritina, a colonial animal packing powerful symbionts and potential medicines.</title>
        <authorList>
            <person name="Rayko M."/>
        </authorList>
    </citation>
    <scope>NUCLEOTIDE SEQUENCE [LARGE SCALE GENOMIC DNA]</scope>
    <source>
        <strain evidence="4">Kwan_BN1</strain>
    </source>
</reference>
<protein>
    <submittedName>
        <fullName evidence="4">Uncharacterized protein</fullName>
    </submittedName>
</protein>
<name>A0A7J7KMK9_BUGNE</name>
<evidence type="ECO:0000256" key="1">
    <source>
        <dbReference type="ARBA" id="ARBA00022737"/>
    </source>
</evidence>
<evidence type="ECO:0000256" key="3">
    <source>
        <dbReference type="SAM" id="SignalP"/>
    </source>
</evidence>
<dbReference type="InterPro" id="IPR052065">
    <property type="entry name" value="Compl_asym_regulator"/>
</dbReference>
<comment type="caution">
    <text evidence="4">The sequence shown here is derived from an EMBL/GenBank/DDBJ whole genome shotgun (WGS) entry which is preliminary data.</text>
</comment>
<dbReference type="Pfam" id="PF00090">
    <property type="entry name" value="TSP_1"/>
    <property type="match status" value="1"/>
</dbReference>
<dbReference type="AlphaFoldDB" id="A0A7J7KMK9"/>
<dbReference type="Proteomes" id="UP000593567">
    <property type="component" value="Unassembled WGS sequence"/>
</dbReference>
<dbReference type="PANTHER" id="PTHR22906:SF46">
    <property type="entry name" value="HEMICENTIN-1-LIKE"/>
    <property type="match status" value="1"/>
</dbReference>
<sequence>MRVKSIFFFLTVSLLLLISVTECRRPPHRYSAVVRTWGPWGRWSICSVACGGGTQSRSRACVVDRRSLNRRRQYHPYKGRCWGVSVGVRRCNRQCCKGKINTYSVTLRGRWQQWSRWADSGPYKYQVEQQYRTRSCTPPSCGGETCSGYSSQVKQFGSIYEPY</sequence>
<keyword evidence="5" id="KW-1185">Reference proteome</keyword>
<dbReference type="OrthoDB" id="446173at2759"/>
<feature type="signal peptide" evidence="3">
    <location>
        <begin position="1"/>
        <end position="23"/>
    </location>
</feature>
<evidence type="ECO:0000256" key="2">
    <source>
        <dbReference type="ARBA" id="ARBA00023157"/>
    </source>
</evidence>
<evidence type="ECO:0000313" key="4">
    <source>
        <dbReference type="EMBL" id="KAF6039394.1"/>
    </source>
</evidence>
<organism evidence="4 5">
    <name type="scientific">Bugula neritina</name>
    <name type="common">Brown bryozoan</name>
    <name type="synonym">Sertularia neritina</name>
    <dbReference type="NCBI Taxonomy" id="10212"/>
    <lineage>
        <taxon>Eukaryota</taxon>
        <taxon>Metazoa</taxon>
        <taxon>Spiralia</taxon>
        <taxon>Lophotrochozoa</taxon>
        <taxon>Bryozoa</taxon>
        <taxon>Gymnolaemata</taxon>
        <taxon>Cheilostomatida</taxon>
        <taxon>Flustrina</taxon>
        <taxon>Buguloidea</taxon>
        <taxon>Bugulidae</taxon>
        <taxon>Bugula</taxon>
    </lineage>
</organism>
<dbReference type="InterPro" id="IPR000884">
    <property type="entry name" value="TSP1_rpt"/>
</dbReference>
<dbReference type="SUPFAM" id="SSF82895">
    <property type="entry name" value="TSP-1 type 1 repeat"/>
    <property type="match status" value="1"/>
</dbReference>
<feature type="chain" id="PRO_5029715005" evidence="3">
    <location>
        <begin position="24"/>
        <end position="163"/>
    </location>
</feature>
<proteinExistence type="predicted"/>
<dbReference type="PANTHER" id="PTHR22906">
    <property type="entry name" value="PROPERDIN"/>
    <property type="match status" value="1"/>
</dbReference>
<dbReference type="PROSITE" id="PS50092">
    <property type="entry name" value="TSP1"/>
    <property type="match status" value="1"/>
</dbReference>
<dbReference type="Gene3D" id="2.20.100.10">
    <property type="entry name" value="Thrombospondin type-1 (TSP1) repeat"/>
    <property type="match status" value="1"/>
</dbReference>
<evidence type="ECO:0000313" key="5">
    <source>
        <dbReference type="Proteomes" id="UP000593567"/>
    </source>
</evidence>
<gene>
    <name evidence="4" type="ORF">EB796_002300</name>
</gene>
<keyword evidence="3" id="KW-0732">Signal</keyword>
<accession>A0A7J7KMK9</accession>
<keyword evidence="1" id="KW-0677">Repeat</keyword>
<dbReference type="InterPro" id="IPR036383">
    <property type="entry name" value="TSP1_rpt_sf"/>
</dbReference>
<dbReference type="EMBL" id="VXIV02000268">
    <property type="protein sequence ID" value="KAF6039394.1"/>
    <property type="molecule type" value="Genomic_DNA"/>
</dbReference>